<sequence>MLSTYLSNHKAQLLAISEAQYCPFTCVGFIKTLKTKLLEACWLTAKKNNVTQKFSQPDLVQLITFLQSDPNIDSAAQACVEVMANLPQNINLAFINALMNEPTLHSLTKLIIYKVLLQQHSLNLIAYIDLKTLCFALTTDKESLEHLQPALEQNLLISSQAKNTEVINTFKHLCNAGLINSPLMSLFLLSLSWEQVNVVGNHASNILTVDQTMQVLLQSSFAKLIPLANTFLNKVEEPHTIIALIRRLLGDKLDLLVSFETQLHAWQGDALSCSEFKRQLQTNWPKYESELSPLRLIAGKALNIKLNAIEMSAMDSYSQAVFNLYNYYQHATAKKLAAEAVL</sequence>
<comment type="caution">
    <text evidence="1">The sequence shown here is derived from an EMBL/GenBank/DDBJ whole genome shotgun (WGS) entry which is preliminary data.</text>
</comment>
<reference evidence="1" key="1">
    <citation type="journal article" date="2015" name="Nature">
        <title>Complex archaea that bridge the gap between prokaryotes and eukaryotes.</title>
        <authorList>
            <person name="Spang A."/>
            <person name="Saw J.H."/>
            <person name="Jorgensen S.L."/>
            <person name="Zaremba-Niedzwiedzka K."/>
            <person name="Martijn J."/>
            <person name="Lind A.E."/>
            <person name="van Eijk R."/>
            <person name="Schleper C."/>
            <person name="Guy L."/>
            <person name="Ettema T.J."/>
        </authorList>
    </citation>
    <scope>NUCLEOTIDE SEQUENCE</scope>
</reference>
<accession>A0A0F9LWU5</accession>
<gene>
    <name evidence="1" type="ORF">LCGC14_1530720</name>
</gene>
<evidence type="ECO:0000313" key="1">
    <source>
        <dbReference type="EMBL" id="KKM61537.1"/>
    </source>
</evidence>
<organism evidence="1">
    <name type="scientific">marine sediment metagenome</name>
    <dbReference type="NCBI Taxonomy" id="412755"/>
    <lineage>
        <taxon>unclassified sequences</taxon>
        <taxon>metagenomes</taxon>
        <taxon>ecological metagenomes</taxon>
    </lineage>
</organism>
<protein>
    <submittedName>
        <fullName evidence="1">Uncharacterized protein</fullName>
    </submittedName>
</protein>
<proteinExistence type="predicted"/>
<dbReference type="AlphaFoldDB" id="A0A0F9LWU5"/>
<name>A0A0F9LWU5_9ZZZZ</name>
<dbReference type="EMBL" id="LAZR01011464">
    <property type="protein sequence ID" value="KKM61537.1"/>
    <property type="molecule type" value="Genomic_DNA"/>
</dbReference>